<evidence type="ECO:0000313" key="1">
    <source>
        <dbReference type="EMBL" id="EBP0126898.1"/>
    </source>
</evidence>
<proteinExistence type="predicted"/>
<comment type="caution">
    <text evidence="1">The sequence shown here is derived from an EMBL/GenBank/DDBJ whole genome shotgun (WGS) entry which is preliminary data.</text>
</comment>
<organism evidence="1">
    <name type="scientific">Salmonella enterica</name>
    <name type="common">Salmonella choleraesuis</name>
    <dbReference type="NCBI Taxonomy" id="28901"/>
    <lineage>
        <taxon>Bacteria</taxon>
        <taxon>Pseudomonadati</taxon>
        <taxon>Pseudomonadota</taxon>
        <taxon>Gammaproteobacteria</taxon>
        <taxon>Enterobacterales</taxon>
        <taxon>Enterobacteriaceae</taxon>
        <taxon>Salmonella</taxon>
    </lineage>
</organism>
<accession>A0A5U2GCY3</accession>
<dbReference type="EMBL" id="AAGKIZ010000022">
    <property type="protein sequence ID" value="EBP0126898.1"/>
    <property type="molecule type" value="Genomic_DNA"/>
</dbReference>
<protein>
    <submittedName>
        <fullName evidence="1">Uncharacterized protein</fullName>
    </submittedName>
</protein>
<dbReference type="AlphaFoldDB" id="A0A5U2GCY3"/>
<reference evidence="1" key="1">
    <citation type="submission" date="2018-07" db="EMBL/GenBank/DDBJ databases">
        <authorList>
            <consortium name="GenomeTrakr network: Whole genome sequencing for foodborne pathogen traceback"/>
        </authorList>
    </citation>
    <scope>NUCLEOTIDE SEQUENCE</scope>
    <source>
        <strain evidence="1">FDA00000027</strain>
    </source>
</reference>
<sequence>MKKNAPESKRSGSASMFRLARPEDFDFVPEIGLYELSFDKRPVQGVRCENPEEGARRYNEWQQKMRQVRMKERRHRNNFKPLLNLSWNGIFDWCLENGSPDECRLVLALYRSHDREEQRVLRQQLRQHEGIHRETNILMFSALFSITGNNLASADKISAVEKKGGEK</sequence>
<gene>
    <name evidence="1" type="ORF">HW89_24005</name>
</gene>
<name>A0A5U2GCY3_SALER</name>